<reference evidence="2 3" key="1">
    <citation type="journal article" date="2006" name="Nature">
        <title>Global trends of whole-genome duplications revealed by the ciliate Paramecium tetraurelia.</title>
        <authorList>
            <consortium name="Genoscope"/>
            <person name="Aury J.-M."/>
            <person name="Jaillon O."/>
            <person name="Duret L."/>
            <person name="Noel B."/>
            <person name="Jubin C."/>
            <person name="Porcel B.M."/>
            <person name="Segurens B."/>
            <person name="Daubin V."/>
            <person name="Anthouard V."/>
            <person name="Aiach N."/>
            <person name="Arnaiz O."/>
            <person name="Billaut A."/>
            <person name="Beisson J."/>
            <person name="Blanc I."/>
            <person name="Bouhouche K."/>
            <person name="Camara F."/>
            <person name="Duharcourt S."/>
            <person name="Guigo R."/>
            <person name="Gogendeau D."/>
            <person name="Katinka M."/>
            <person name="Keller A.-M."/>
            <person name="Kissmehl R."/>
            <person name="Klotz C."/>
            <person name="Koll F."/>
            <person name="Le Moue A."/>
            <person name="Lepere C."/>
            <person name="Malinsky S."/>
            <person name="Nowacki M."/>
            <person name="Nowak J.K."/>
            <person name="Plattner H."/>
            <person name="Poulain J."/>
            <person name="Ruiz F."/>
            <person name="Serrano V."/>
            <person name="Zagulski M."/>
            <person name="Dessen P."/>
            <person name="Betermier M."/>
            <person name="Weissenbach J."/>
            <person name="Scarpelli C."/>
            <person name="Schachter V."/>
            <person name="Sperling L."/>
            <person name="Meyer E."/>
            <person name="Cohen J."/>
            <person name="Wincker P."/>
        </authorList>
    </citation>
    <scope>NUCLEOTIDE SEQUENCE [LARGE SCALE GENOMIC DNA]</scope>
    <source>
        <strain evidence="2 3">Stock d4-2</strain>
    </source>
</reference>
<organism evidence="2 3">
    <name type="scientific">Paramecium tetraurelia</name>
    <dbReference type="NCBI Taxonomy" id="5888"/>
    <lineage>
        <taxon>Eukaryota</taxon>
        <taxon>Sar</taxon>
        <taxon>Alveolata</taxon>
        <taxon>Ciliophora</taxon>
        <taxon>Intramacronucleata</taxon>
        <taxon>Oligohymenophorea</taxon>
        <taxon>Peniculida</taxon>
        <taxon>Parameciidae</taxon>
        <taxon>Paramecium</taxon>
    </lineage>
</organism>
<dbReference type="RefSeq" id="XP_001459999.1">
    <property type="nucleotide sequence ID" value="XM_001459962.1"/>
</dbReference>
<dbReference type="STRING" id="5888.A0EBD5"/>
<dbReference type="InParanoid" id="A0EBD5"/>
<feature type="transmembrane region" description="Helical" evidence="1">
    <location>
        <begin position="1228"/>
        <end position="1247"/>
    </location>
</feature>
<evidence type="ECO:0000313" key="2">
    <source>
        <dbReference type="EMBL" id="CAK92602.1"/>
    </source>
</evidence>
<dbReference type="PANTHER" id="PTHR11319:SF35">
    <property type="entry name" value="OUTER MEMBRANE PROTEIN PMPC-RELATED"/>
    <property type="match status" value="1"/>
</dbReference>
<feature type="transmembrane region" description="Helical" evidence="1">
    <location>
        <begin position="1134"/>
        <end position="1158"/>
    </location>
</feature>
<accession>A0EBD5</accession>
<dbReference type="KEGG" id="ptm:GSPATT00025336001"/>
<dbReference type="InterPro" id="IPR011050">
    <property type="entry name" value="Pectin_lyase_fold/virulence"/>
</dbReference>
<dbReference type="eggNOG" id="KOG3525">
    <property type="taxonomic scope" value="Eukaryota"/>
</dbReference>
<gene>
    <name evidence="2" type="ORF">GSPATT00025336001</name>
</gene>
<dbReference type="SUPFAM" id="SSF51126">
    <property type="entry name" value="Pectin lyase-like"/>
    <property type="match status" value="1"/>
</dbReference>
<evidence type="ECO:0008006" key="4">
    <source>
        <dbReference type="Google" id="ProtNLM"/>
    </source>
</evidence>
<keyword evidence="1" id="KW-1133">Transmembrane helix</keyword>
<feature type="transmembrane region" description="Helical" evidence="1">
    <location>
        <begin position="1185"/>
        <end position="1207"/>
    </location>
</feature>
<proteinExistence type="predicted"/>
<evidence type="ECO:0000313" key="3">
    <source>
        <dbReference type="Proteomes" id="UP000000600"/>
    </source>
</evidence>
<dbReference type="OrthoDB" id="297383at2759"/>
<keyword evidence="1" id="KW-0812">Transmembrane</keyword>
<dbReference type="Proteomes" id="UP000000600">
    <property type="component" value="Unassembled WGS sequence"/>
</dbReference>
<feature type="transmembrane region" description="Helical" evidence="1">
    <location>
        <begin position="1412"/>
        <end position="1434"/>
    </location>
</feature>
<sequence>MDQLKIENLISENSNLFQISTNALFFNLIIEMTNLAISNLQRQDNLNYQNFIFYIRHCFHCHVNQIEIKNINNITTFFFLESNIILIENFKFYQDVKKNQVHYSQLCRQYQLLQKQLIYIQGFSQFKLQNGEIIDSQLIDSKVIEITSTLQDQINSKETIEIKDIFFKRNIIQQNQQSMLSLLGIYSENKQLIIIQNLSFVNNFFHQYEDDPNENSAGLINIHSTQGELQLSNIFCQENAITNSSTSFIYIISKSISLKNYIINNHNIINQQLWSEFYKLELDQQYNQDQINQIISQIYPINVKGGAAKIITEQLVCTNSTFQNIMAQTSSIFEIRTLGLGVVKFNNISSNLIFNIKRDSNDNSGCININSQNSNLDLELINSSFRNVQNGMSTVILTVKPSQRKTIIQLRQIQIINCFSFLNQIFQIEFSTYNNQKLNQLSIINMTVIFDEEEWIIYLSKFQELSQTDIAQITDDNSIFNIVGGQIQIDHFFIQGIIISPIFKILNALKLKIRYCYINDLQSFYPQQLIIINQQSNSTVLMEKIEIQRYSIYQLNMEQYQIQKSPLFRVVGCQLQQLSQLTYLNSKVIINENIKQLTKSTQKMSYSLIKVVSSNSQSKLIFNQVKVHQNNCLNCTQGVFYFSLSDFKLVRIDEFQCYQNEVQEYGCLYLKADKQNSSQLAVIQNSVFIRNNGSQGSGIQVENIKLVIRYCKILENYALKTGGGMQLDINDNEFHIQQSIFMLNKAKAGGGNFLQQQNNLNAENFLNSFLLFNYAEVYANNLVEAPTHLSIQINQMEIPSVQQYLGDKPISASVIKPYNIVEQGSVLRAKQLMIPSDQQIKNYKIYIPKFSIFRSYIQIISIHFNNRFNEKMENLYNSSCLIEATITFENKSVASNERTVQSLFYDNDVKVIDLSSLSFKFDPYFQDNKILSIQLNCKADNDEQPLQYIIYAKTLKCQQGEFYVDKGCQVCQSSQGFYSVTYNATKCSIFDKEKFENITSNKINLLEGFWRPNYLSDQAEKCIKTISFVLVVGMLEIIYVLKVIQEAYVKNVIILMLEEMGCFIETYRMLNVLDVKECKTVLYHFYQLPYGLQSLFQQLQEVLKNQIGYSHPQKLDKDLVKLFLNHESILIKMLLNYLWIFSVIFTFNTNFSFSLNFIELTSNSSYFMANNLDCYLSSMQNVEIIYIRIITMLILIAIQLLIIWIGFSCYSLCKNWIFNKSIISNTVLYLYVSNYAALVKQFCSIISKRDISNISYVQGDVSLIYGTETHIQWMMMFAIPGLGVIGILIPFSLFFLMYVNRDQLDQIKLRRHICYLFNEYNSESYYWEQIKLSKKIIIIIILTYFENNVLLTASLLGLCLLFYQLLAVKQKPYIIQSLNFLDIQTGQICSISIFISAAKYVSEKENVTPLSVLLQIFIIILCIRLCYPFIINIFRVYFKKYKLASIDLLHSILRSIKSDFFLTRYLNNQLRKLNYQEQRRRANFSKLRCHLIQISKLQIGHQKY</sequence>
<keyword evidence="1" id="KW-0472">Membrane</keyword>
<dbReference type="EMBL" id="CT868669">
    <property type="protein sequence ID" value="CAK92602.1"/>
    <property type="molecule type" value="Genomic_DNA"/>
</dbReference>
<feature type="transmembrane region" description="Helical" evidence="1">
    <location>
        <begin position="1273"/>
        <end position="1299"/>
    </location>
</feature>
<keyword evidence="3" id="KW-1185">Reference proteome</keyword>
<dbReference type="OMA" id="TETHIQW"/>
<dbReference type="PANTHER" id="PTHR11319">
    <property type="entry name" value="G PROTEIN-COUPLED RECEPTOR-RELATED"/>
    <property type="match status" value="1"/>
</dbReference>
<feature type="transmembrane region" description="Helical" evidence="1">
    <location>
        <begin position="1336"/>
        <end position="1363"/>
    </location>
</feature>
<dbReference type="HOGENOM" id="CLU_002683_1_0_1"/>
<protein>
    <recommendedName>
        <fullName evidence="4">Transmembrane protein</fullName>
    </recommendedName>
</protein>
<evidence type="ECO:0000256" key="1">
    <source>
        <dbReference type="SAM" id="Phobius"/>
    </source>
</evidence>
<name>A0EBD5_PARTE</name>
<dbReference type="GeneID" id="5045780"/>